<organism evidence="1 2">
    <name type="scientific">Meloidogyne enterolobii</name>
    <name type="common">Root-knot nematode worm</name>
    <name type="synonym">Meloidogyne mayaguensis</name>
    <dbReference type="NCBI Taxonomy" id="390850"/>
    <lineage>
        <taxon>Eukaryota</taxon>
        <taxon>Metazoa</taxon>
        <taxon>Ecdysozoa</taxon>
        <taxon>Nematoda</taxon>
        <taxon>Chromadorea</taxon>
        <taxon>Rhabditida</taxon>
        <taxon>Tylenchina</taxon>
        <taxon>Tylenchomorpha</taxon>
        <taxon>Tylenchoidea</taxon>
        <taxon>Meloidogynidae</taxon>
        <taxon>Meloidogyninae</taxon>
        <taxon>Meloidogyne</taxon>
    </lineage>
</organism>
<proteinExistence type="predicted"/>
<sequence>MFTFDPQVKPEIRIKLANVGQEAIPIPLVNAVENAPLPAMIYRPRRTGIKRMEPGGNKLVEESISPFFCTGCTYDCTSDNCECRQLTIEAQNQLSESLKVPKSSPKGYNHRRLENKHISGIYECNSNCKCNRLTCFNRVVQQDLQIPLSVFFFNFVLKNHF</sequence>
<gene>
    <name evidence="1" type="ORF">MENTE1834_LOCUS19332</name>
</gene>
<name>A0ACB0Z175_MELEN</name>
<comment type="caution">
    <text evidence="1">The sequence shown here is derived from an EMBL/GenBank/DDBJ whole genome shotgun (WGS) entry which is preliminary data.</text>
</comment>
<evidence type="ECO:0000313" key="2">
    <source>
        <dbReference type="Proteomes" id="UP001497535"/>
    </source>
</evidence>
<keyword evidence="2" id="KW-1185">Reference proteome</keyword>
<reference evidence="1" key="1">
    <citation type="submission" date="2023-11" db="EMBL/GenBank/DDBJ databases">
        <authorList>
            <person name="Poullet M."/>
        </authorList>
    </citation>
    <scope>NUCLEOTIDE SEQUENCE</scope>
    <source>
        <strain evidence="1">E1834</strain>
    </source>
</reference>
<dbReference type="EMBL" id="CAVMJV010000022">
    <property type="protein sequence ID" value="CAK5072638.1"/>
    <property type="molecule type" value="Genomic_DNA"/>
</dbReference>
<accession>A0ACB0Z175</accession>
<dbReference type="Proteomes" id="UP001497535">
    <property type="component" value="Unassembled WGS sequence"/>
</dbReference>
<evidence type="ECO:0000313" key="1">
    <source>
        <dbReference type="EMBL" id="CAK5072638.1"/>
    </source>
</evidence>
<protein>
    <submittedName>
        <fullName evidence="1">Uncharacterized protein</fullName>
    </submittedName>
</protein>